<dbReference type="InterPro" id="IPR036388">
    <property type="entry name" value="WH-like_DNA-bd_sf"/>
</dbReference>
<dbReference type="CDD" id="cd07377">
    <property type="entry name" value="WHTH_GntR"/>
    <property type="match status" value="1"/>
</dbReference>
<dbReference type="Gene3D" id="1.20.120.530">
    <property type="entry name" value="GntR ligand-binding domain-like"/>
    <property type="match status" value="1"/>
</dbReference>
<dbReference type="InterPro" id="IPR011711">
    <property type="entry name" value="GntR_C"/>
</dbReference>
<dbReference type="InterPro" id="IPR008920">
    <property type="entry name" value="TF_FadR/GntR_C"/>
</dbReference>
<accession>A0AAD3ZXW0</accession>
<evidence type="ECO:0000256" key="3">
    <source>
        <dbReference type="ARBA" id="ARBA00023163"/>
    </source>
</evidence>
<keyword evidence="1" id="KW-0805">Transcription regulation</keyword>
<dbReference type="Proteomes" id="UP000436027">
    <property type="component" value="Unassembled WGS sequence"/>
</dbReference>
<dbReference type="GO" id="GO:0003677">
    <property type="term" value="F:DNA binding"/>
    <property type="evidence" value="ECO:0007669"/>
    <property type="project" value="UniProtKB-KW"/>
</dbReference>
<proteinExistence type="predicted"/>
<evidence type="ECO:0000256" key="4">
    <source>
        <dbReference type="SAM" id="MobiDB-lite"/>
    </source>
</evidence>
<dbReference type="AlphaFoldDB" id="A0AAD3ZXW0"/>
<dbReference type="SMART" id="SM00895">
    <property type="entry name" value="FCD"/>
    <property type="match status" value="1"/>
</dbReference>
<feature type="compositionally biased region" description="Polar residues" evidence="4">
    <location>
        <begin position="63"/>
        <end position="75"/>
    </location>
</feature>
<evidence type="ECO:0000256" key="1">
    <source>
        <dbReference type="ARBA" id="ARBA00023015"/>
    </source>
</evidence>
<evidence type="ECO:0000259" key="5">
    <source>
        <dbReference type="PROSITE" id="PS50949"/>
    </source>
</evidence>
<evidence type="ECO:0000313" key="7">
    <source>
        <dbReference type="Proteomes" id="UP000436027"/>
    </source>
</evidence>
<keyword evidence="3" id="KW-0804">Transcription</keyword>
<feature type="domain" description="HTH gntR-type" evidence="5">
    <location>
        <begin position="109"/>
        <end position="176"/>
    </location>
</feature>
<dbReference type="EMBL" id="WAAQ01000003">
    <property type="protein sequence ID" value="KAB1881601.1"/>
    <property type="molecule type" value="Genomic_DNA"/>
</dbReference>
<dbReference type="Pfam" id="PF07729">
    <property type="entry name" value="FCD"/>
    <property type="match status" value="1"/>
</dbReference>
<dbReference type="InterPro" id="IPR036390">
    <property type="entry name" value="WH_DNA-bd_sf"/>
</dbReference>
<protein>
    <submittedName>
        <fullName evidence="6">GntR family transcriptional regulator</fullName>
    </submittedName>
</protein>
<comment type="caution">
    <text evidence="6">The sequence shown here is derived from an EMBL/GenBank/DDBJ whole genome shotgun (WGS) entry which is preliminary data.</text>
</comment>
<dbReference type="PROSITE" id="PS50949">
    <property type="entry name" value="HTH_GNTR"/>
    <property type="match status" value="1"/>
</dbReference>
<dbReference type="InterPro" id="IPR000524">
    <property type="entry name" value="Tscrpt_reg_HTH_GntR"/>
</dbReference>
<sequence>MPNPVGPAQRDERRLSSGDTIDDSSLPGRARRGILPQGDPRPPAGGLGRPGRGMAAGAAARSDSGSRMQSSTGGSDTLAPMVQSGNAASPKERAEALQKLAQRHGAGYRSVGAMAYDIIRDAILDGTLPPGMKLRQETLAESIGISRLPIRSALIQLEADGLVVFHARRGAMVRALSVDEATEVYHLRTLLEKDALRLAMAEITPERVARLRELAKTADDISEGGEFVEARTEFYATLYDAQARPVMWEMIEQLRLKLGRYVLGWRLVSPGAHDHSHGELIDVVAAGDADEALRVLESHLNHVRDGVIALLDAAATEAAAEGV</sequence>
<organism evidence="6 7">
    <name type="scientific">Microbacterium maritypicum</name>
    <name type="common">Microbacterium liquefaciens</name>
    <dbReference type="NCBI Taxonomy" id="33918"/>
    <lineage>
        <taxon>Bacteria</taxon>
        <taxon>Bacillati</taxon>
        <taxon>Actinomycetota</taxon>
        <taxon>Actinomycetes</taxon>
        <taxon>Micrococcales</taxon>
        <taxon>Microbacteriaceae</taxon>
        <taxon>Microbacterium</taxon>
    </lineage>
</organism>
<name>A0AAD3ZXW0_MICMQ</name>
<dbReference type="SMART" id="SM00345">
    <property type="entry name" value="HTH_GNTR"/>
    <property type="match status" value="1"/>
</dbReference>
<evidence type="ECO:0000256" key="2">
    <source>
        <dbReference type="ARBA" id="ARBA00023125"/>
    </source>
</evidence>
<dbReference type="SUPFAM" id="SSF48008">
    <property type="entry name" value="GntR ligand-binding domain-like"/>
    <property type="match status" value="1"/>
</dbReference>
<feature type="region of interest" description="Disordered" evidence="4">
    <location>
        <begin position="1"/>
        <end position="93"/>
    </location>
</feature>
<gene>
    <name evidence="6" type="ORF">F6W70_17220</name>
</gene>
<dbReference type="Gene3D" id="1.10.10.10">
    <property type="entry name" value="Winged helix-like DNA-binding domain superfamily/Winged helix DNA-binding domain"/>
    <property type="match status" value="1"/>
</dbReference>
<keyword evidence="2" id="KW-0238">DNA-binding</keyword>
<dbReference type="SUPFAM" id="SSF46785">
    <property type="entry name" value="Winged helix' DNA-binding domain"/>
    <property type="match status" value="1"/>
</dbReference>
<feature type="compositionally biased region" description="Low complexity" evidence="4">
    <location>
        <begin position="52"/>
        <end position="61"/>
    </location>
</feature>
<dbReference type="PANTHER" id="PTHR43537:SF41">
    <property type="entry name" value="TRANSCRIPTIONAL REGULATORY PROTEIN"/>
    <property type="match status" value="1"/>
</dbReference>
<evidence type="ECO:0000313" key="6">
    <source>
        <dbReference type="EMBL" id="KAB1881601.1"/>
    </source>
</evidence>
<dbReference type="Pfam" id="PF00392">
    <property type="entry name" value="GntR"/>
    <property type="match status" value="1"/>
</dbReference>
<reference evidence="6 7" key="1">
    <citation type="submission" date="2019-09" db="EMBL/GenBank/DDBJ databases">
        <title>Whole genome sequencing of Microbacterium maritypicum.</title>
        <authorList>
            <person name="Lenchi N."/>
        </authorList>
    </citation>
    <scope>NUCLEOTIDE SEQUENCE [LARGE SCALE GENOMIC DNA]</scope>
    <source>
        <strain evidence="6 7">DSM 12512</strain>
    </source>
</reference>
<dbReference type="PANTHER" id="PTHR43537">
    <property type="entry name" value="TRANSCRIPTIONAL REGULATOR, GNTR FAMILY"/>
    <property type="match status" value="1"/>
</dbReference>
<dbReference type="GO" id="GO:0003700">
    <property type="term" value="F:DNA-binding transcription factor activity"/>
    <property type="evidence" value="ECO:0007669"/>
    <property type="project" value="InterPro"/>
</dbReference>